<keyword evidence="5 12" id="KW-0288">FMN</keyword>
<evidence type="ECO:0000256" key="11">
    <source>
        <dbReference type="ARBA" id="ARBA00048802"/>
    </source>
</evidence>
<dbReference type="InterPro" id="IPR018517">
    <property type="entry name" value="tRNA_hU_synthase_CS"/>
</dbReference>
<dbReference type="PIRSF" id="PIRSF006621">
    <property type="entry name" value="Dus"/>
    <property type="match status" value="1"/>
</dbReference>
<reference evidence="14 15" key="1">
    <citation type="submission" date="2020-06" db="EMBL/GenBank/DDBJ databases">
        <authorList>
            <person name="Cao W.R."/>
        </authorList>
    </citation>
    <scope>NUCLEOTIDE SEQUENCE [LARGE SCALE GENOMIC DNA]</scope>
    <source>
        <strain evidence="14 15">B1Z28</strain>
    </source>
</reference>
<comment type="similarity">
    <text evidence="12">Belongs to the dus family.</text>
</comment>
<evidence type="ECO:0000313" key="15">
    <source>
        <dbReference type="Proteomes" id="UP000630805"/>
    </source>
</evidence>
<name>A0ABX2PQF6_9RHOB</name>
<gene>
    <name evidence="14" type="primary">dusB</name>
    <name evidence="14" type="ORF">HW561_06540</name>
</gene>
<dbReference type="NCBIfam" id="TIGR00737">
    <property type="entry name" value="nifR3_yhdG"/>
    <property type="match status" value="1"/>
</dbReference>
<evidence type="ECO:0000256" key="4">
    <source>
        <dbReference type="ARBA" id="ARBA00022630"/>
    </source>
</evidence>
<comment type="catalytic activity">
    <reaction evidence="11">
        <text>a 5,6-dihydrouridine in tRNA + NAD(+) = a uridine in tRNA + NADH + H(+)</text>
        <dbReference type="Rhea" id="RHEA:54452"/>
        <dbReference type="Rhea" id="RHEA-COMP:13339"/>
        <dbReference type="Rhea" id="RHEA-COMP:13887"/>
        <dbReference type="ChEBI" id="CHEBI:15378"/>
        <dbReference type="ChEBI" id="CHEBI:57540"/>
        <dbReference type="ChEBI" id="CHEBI:57945"/>
        <dbReference type="ChEBI" id="CHEBI:65315"/>
        <dbReference type="ChEBI" id="CHEBI:74443"/>
    </reaction>
</comment>
<comment type="catalytic activity">
    <reaction evidence="10">
        <text>a 5,6-dihydrouridine in tRNA + NADP(+) = a uridine in tRNA + NADPH + H(+)</text>
        <dbReference type="Rhea" id="RHEA:23624"/>
        <dbReference type="Rhea" id="RHEA-COMP:13339"/>
        <dbReference type="Rhea" id="RHEA-COMP:13887"/>
        <dbReference type="ChEBI" id="CHEBI:15378"/>
        <dbReference type="ChEBI" id="CHEBI:57783"/>
        <dbReference type="ChEBI" id="CHEBI:58349"/>
        <dbReference type="ChEBI" id="CHEBI:65315"/>
        <dbReference type="ChEBI" id="CHEBI:74443"/>
    </reaction>
</comment>
<evidence type="ECO:0000256" key="3">
    <source>
        <dbReference type="ARBA" id="ARBA00022555"/>
    </source>
</evidence>
<dbReference type="Gene3D" id="3.20.20.70">
    <property type="entry name" value="Aldolase class I"/>
    <property type="match status" value="1"/>
</dbReference>
<keyword evidence="4 12" id="KW-0285">Flavoprotein</keyword>
<evidence type="ECO:0000256" key="1">
    <source>
        <dbReference type="ARBA" id="ARBA00001917"/>
    </source>
</evidence>
<dbReference type="SUPFAM" id="SSF51395">
    <property type="entry name" value="FMN-linked oxidoreductases"/>
    <property type="match status" value="1"/>
</dbReference>
<comment type="function">
    <text evidence="2 12">Catalyzes the synthesis of 5,6-dihydrouridine (D), a modified base found in the D-loop of most tRNAs, via the reduction of the C5-C6 double bond in target uridines.</text>
</comment>
<accession>A0ABX2PQF6</accession>
<feature type="domain" description="DUS-like FMN-binding" evidence="13">
    <location>
        <begin position="40"/>
        <end position="337"/>
    </location>
</feature>
<dbReference type="CDD" id="cd02801">
    <property type="entry name" value="DUS_like_FMN"/>
    <property type="match status" value="1"/>
</dbReference>
<evidence type="ECO:0000256" key="6">
    <source>
        <dbReference type="ARBA" id="ARBA00022694"/>
    </source>
</evidence>
<dbReference type="PANTHER" id="PTHR45846">
    <property type="entry name" value="TRNA-DIHYDROURIDINE(47) SYNTHASE [NAD(P)(+)]-LIKE"/>
    <property type="match status" value="1"/>
</dbReference>
<evidence type="ECO:0000259" key="13">
    <source>
        <dbReference type="Pfam" id="PF01207"/>
    </source>
</evidence>
<keyword evidence="15" id="KW-1185">Reference proteome</keyword>
<dbReference type="Proteomes" id="UP000630805">
    <property type="component" value="Unassembled WGS sequence"/>
</dbReference>
<evidence type="ECO:0000256" key="10">
    <source>
        <dbReference type="ARBA" id="ARBA00048205"/>
    </source>
</evidence>
<dbReference type="Pfam" id="PF01207">
    <property type="entry name" value="Dus"/>
    <property type="match status" value="1"/>
</dbReference>
<evidence type="ECO:0000256" key="7">
    <source>
        <dbReference type="ARBA" id="ARBA00022857"/>
    </source>
</evidence>
<proteinExistence type="inferred from homology"/>
<protein>
    <recommendedName>
        <fullName evidence="12">tRNA-dihydrouridine synthase</fullName>
        <ecNumber evidence="12">1.3.1.-</ecNumber>
    </recommendedName>
</protein>
<comment type="caution">
    <text evidence="14">The sequence shown here is derived from an EMBL/GenBank/DDBJ whole genome shotgun (WGS) entry which is preliminary data.</text>
</comment>
<keyword evidence="6 12" id="KW-0819">tRNA processing</keyword>
<dbReference type="InterPro" id="IPR024036">
    <property type="entry name" value="tRNA-dHydroUridine_Synthase_C"/>
</dbReference>
<sequence>MRASVLLFICAEFDINPAIAQGLSTLTLHLADKDLNPPVLLAPMAGITDRPFRDLVMRFGAGMVVSEMVASQEMVQAKPGVRERAELSADVENTAVQLAGREAHWMAEAARQVADRGARVIDINMGCPAKKVTNGYSGSALLKTPNHALTLIEAVVEAVDVPVTLKTRLGWDDTLLNAPDVARRAQDAGIQMVTIHGRTRCQFYKGHADWRAIRAVKEAVSIPVIANGDIIDTNAARTALQHSGADGVMVGRGAQGKPWALAQICNEIYGTDAPDIPTGAALVDMVRAHYQAMLGFYGADLGLRVARKHLGWYMDEAHTPVPLRRAVLTSRDTEEVLRLIGDALNGAAEVAA</sequence>
<keyword evidence="9 12" id="KW-0560">Oxidoreductase</keyword>
<keyword evidence="8" id="KW-0694">RNA-binding</keyword>
<comment type="cofactor">
    <cofactor evidence="1 12">
        <name>FMN</name>
        <dbReference type="ChEBI" id="CHEBI:58210"/>
    </cofactor>
</comment>
<evidence type="ECO:0000256" key="12">
    <source>
        <dbReference type="PIRNR" id="PIRNR006621"/>
    </source>
</evidence>
<evidence type="ECO:0000256" key="2">
    <source>
        <dbReference type="ARBA" id="ARBA00002790"/>
    </source>
</evidence>
<dbReference type="InterPro" id="IPR035587">
    <property type="entry name" value="DUS-like_FMN-bd"/>
</dbReference>
<keyword evidence="3" id="KW-0820">tRNA-binding</keyword>
<organism evidence="14 15">
    <name type="scientific">Ruegeria haliotis</name>
    <dbReference type="NCBI Taxonomy" id="2747601"/>
    <lineage>
        <taxon>Bacteria</taxon>
        <taxon>Pseudomonadati</taxon>
        <taxon>Pseudomonadota</taxon>
        <taxon>Alphaproteobacteria</taxon>
        <taxon>Rhodobacterales</taxon>
        <taxon>Roseobacteraceae</taxon>
        <taxon>Ruegeria</taxon>
    </lineage>
</organism>
<dbReference type="Gene3D" id="1.10.1200.80">
    <property type="entry name" value="Putative flavin oxidoreducatase, domain 2"/>
    <property type="match status" value="1"/>
</dbReference>
<evidence type="ECO:0000256" key="9">
    <source>
        <dbReference type="ARBA" id="ARBA00023002"/>
    </source>
</evidence>
<dbReference type="InterPro" id="IPR013785">
    <property type="entry name" value="Aldolase_TIM"/>
</dbReference>
<evidence type="ECO:0000256" key="5">
    <source>
        <dbReference type="ARBA" id="ARBA00022643"/>
    </source>
</evidence>
<evidence type="ECO:0000313" key="14">
    <source>
        <dbReference type="EMBL" id="NVO55442.1"/>
    </source>
</evidence>
<dbReference type="PANTHER" id="PTHR45846:SF1">
    <property type="entry name" value="TRNA-DIHYDROURIDINE(47) SYNTHASE [NAD(P)(+)]-LIKE"/>
    <property type="match status" value="1"/>
</dbReference>
<dbReference type="InterPro" id="IPR001269">
    <property type="entry name" value="DUS_fam"/>
</dbReference>
<dbReference type="InterPro" id="IPR004652">
    <property type="entry name" value="DusB-like"/>
</dbReference>
<dbReference type="EMBL" id="JABXWT010000002">
    <property type="protein sequence ID" value="NVO55442.1"/>
    <property type="molecule type" value="Genomic_DNA"/>
</dbReference>
<evidence type="ECO:0000256" key="8">
    <source>
        <dbReference type="ARBA" id="ARBA00022884"/>
    </source>
</evidence>
<dbReference type="PROSITE" id="PS01136">
    <property type="entry name" value="UPF0034"/>
    <property type="match status" value="1"/>
</dbReference>
<keyword evidence="7" id="KW-0521">NADP</keyword>
<dbReference type="EC" id="1.3.1.-" evidence="12"/>